<sequence>MAMMGANPFNQRVAQCAMWEKVREGHVHLITQEDVENVLLNFEEHEASGHVSTLELVRLAGLDGTYLTSEEIRDWIKDADKDGLGRVTAEDLHRAITKGSVAFSLVKKAMFGKEQEHKLTECSLDEILKWLHYEYEKNSNLWSLPQTLVLFSVFVMASALHLNVWEAYKLTRVWTTVMSQGDYLQWWVVDVSTLMLWLEQAFLRNVLRQDMISWLAQPEEASDPLVSNPFPGRVLQEGQVVGAVRLRRWHSIEQPCNTGTFYKDIQDRTNQNWLDLNTAYLDIQVLTYNAHQAMFFFGTNRYQWMESGRFIIRDGPNEAFVDGPYFNLLYAVPDLIFILMLWGILYGELKEAIPAAMNGLDGIKDYLAFWNVVDWFAICFGITTVCFWLNFVLAVGGLPKLLSTLPSDALDLAVFSNQSYLERHEFNGVVDRLEFEQQMADIFNLAEETSEAHRIARWMILGYLFVLMFKFFKAFRSNDRLDVVIQTITDSAVDVAHFAFAFALVFSGFALGGMMLFGTKVQGFHTLVSSLFFCWRGGIGMDDVESFEVWFQVLAYFWHFSYLGLMSILMINILVGLIFEAYGRIRSGAGEPPTLLEQVGEAVDTLKETKSFLDMWYIICELEDDDFPAHPAPTVTVRSLKKAFAKDRMSKDNAEYLVESASMYAKKQAKKVELSVSDGVRMIGQTRTNAHKLMALSEQVNSLLKKFHMKHGEGSHDQNWTNLFATEKKQEVKETVEEDPLARNAKNVKQAEVVSRKAVSREETLINRMRNFASDLVGVTKEQNKLLDWISHTITERGQGITEKDSWARQKTAVLTDRCEKIEISVGKLGECLKGVDPTQLRNMPERLKACAERIHQMQMEDCSPVSGEDHISLFQSQLSSIANDVAHISETCKAKVDVYDALQRSDQVINRVLATYTRVVEQDKQTETSEDFSDLPGVTQTFTDFSVGSPIDDMSHVNSGEFM</sequence>
<name>A0AA36J5Q4_9DINO</name>
<feature type="transmembrane region" description="Helical" evidence="5">
    <location>
        <begin position="495"/>
        <end position="517"/>
    </location>
</feature>
<dbReference type="PANTHER" id="PTHR10877:SF183">
    <property type="entry name" value="AT14535P-RELATED"/>
    <property type="match status" value="1"/>
</dbReference>
<evidence type="ECO:0000256" key="3">
    <source>
        <dbReference type="ARBA" id="ARBA00022989"/>
    </source>
</evidence>
<organism evidence="7 8">
    <name type="scientific">Effrenium voratum</name>
    <dbReference type="NCBI Taxonomy" id="2562239"/>
    <lineage>
        <taxon>Eukaryota</taxon>
        <taxon>Sar</taxon>
        <taxon>Alveolata</taxon>
        <taxon>Dinophyceae</taxon>
        <taxon>Suessiales</taxon>
        <taxon>Symbiodiniaceae</taxon>
        <taxon>Effrenium</taxon>
    </lineage>
</organism>
<evidence type="ECO:0000256" key="1">
    <source>
        <dbReference type="ARBA" id="ARBA00004141"/>
    </source>
</evidence>
<proteinExistence type="predicted"/>
<dbReference type="InterPro" id="IPR011992">
    <property type="entry name" value="EF-hand-dom_pair"/>
</dbReference>
<comment type="subcellular location">
    <subcellularLocation>
        <location evidence="1">Membrane</location>
        <topology evidence="1">Multi-pass membrane protein</topology>
    </subcellularLocation>
</comment>
<keyword evidence="3 5" id="KW-1133">Transmembrane helix</keyword>
<evidence type="ECO:0000313" key="8">
    <source>
        <dbReference type="Proteomes" id="UP001178507"/>
    </source>
</evidence>
<dbReference type="InterPro" id="IPR051223">
    <property type="entry name" value="Polycystin"/>
</dbReference>
<dbReference type="Proteomes" id="UP001178507">
    <property type="component" value="Unassembled WGS sequence"/>
</dbReference>
<dbReference type="GO" id="GO:0005509">
    <property type="term" value="F:calcium ion binding"/>
    <property type="evidence" value="ECO:0007669"/>
    <property type="project" value="InterPro"/>
</dbReference>
<protein>
    <recommendedName>
        <fullName evidence="6">EF-hand domain-containing protein</fullName>
    </recommendedName>
</protein>
<dbReference type="InterPro" id="IPR013122">
    <property type="entry name" value="PKD1_2_channel"/>
</dbReference>
<dbReference type="GO" id="GO:0016020">
    <property type="term" value="C:membrane"/>
    <property type="evidence" value="ECO:0007669"/>
    <property type="project" value="UniProtKB-SubCell"/>
</dbReference>
<evidence type="ECO:0000256" key="2">
    <source>
        <dbReference type="ARBA" id="ARBA00022692"/>
    </source>
</evidence>
<dbReference type="Pfam" id="PF08016">
    <property type="entry name" value="PKD_channel"/>
    <property type="match status" value="1"/>
</dbReference>
<evidence type="ECO:0000313" key="7">
    <source>
        <dbReference type="EMBL" id="CAJ1399009.1"/>
    </source>
</evidence>
<accession>A0AA36J5Q4</accession>
<feature type="transmembrane region" description="Helical" evidence="5">
    <location>
        <begin position="455"/>
        <end position="475"/>
    </location>
</feature>
<feature type="transmembrane region" description="Helical" evidence="5">
    <location>
        <begin position="328"/>
        <end position="347"/>
    </location>
</feature>
<keyword evidence="2 5" id="KW-0812">Transmembrane</keyword>
<dbReference type="PROSITE" id="PS50222">
    <property type="entry name" value="EF_HAND_2"/>
    <property type="match status" value="1"/>
</dbReference>
<evidence type="ECO:0000259" key="6">
    <source>
        <dbReference type="PROSITE" id="PS50222"/>
    </source>
</evidence>
<feature type="transmembrane region" description="Helical" evidence="5">
    <location>
        <begin position="367"/>
        <end position="393"/>
    </location>
</feature>
<dbReference type="AlphaFoldDB" id="A0AA36J5Q4"/>
<dbReference type="SUPFAM" id="SSF47473">
    <property type="entry name" value="EF-hand"/>
    <property type="match status" value="1"/>
</dbReference>
<feature type="domain" description="EF-hand" evidence="6">
    <location>
        <begin position="67"/>
        <end position="102"/>
    </location>
</feature>
<evidence type="ECO:0000256" key="5">
    <source>
        <dbReference type="SAM" id="Phobius"/>
    </source>
</evidence>
<gene>
    <name evidence="7" type="ORF">EVOR1521_LOCUS22641</name>
</gene>
<keyword evidence="4 5" id="KW-0472">Membrane</keyword>
<comment type="caution">
    <text evidence="7">The sequence shown here is derived from an EMBL/GenBank/DDBJ whole genome shotgun (WGS) entry which is preliminary data.</text>
</comment>
<evidence type="ECO:0000256" key="4">
    <source>
        <dbReference type="ARBA" id="ARBA00023136"/>
    </source>
</evidence>
<reference evidence="7" key="1">
    <citation type="submission" date="2023-08" db="EMBL/GenBank/DDBJ databases">
        <authorList>
            <person name="Chen Y."/>
            <person name="Shah S."/>
            <person name="Dougan E. K."/>
            <person name="Thang M."/>
            <person name="Chan C."/>
        </authorList>
    </citation>
    <scope>NUCLEOTIDE SEQUENCE</scope>
</reference>
<dbReference type="EMBL" id="CAUJNA010003320">
    <property type="protein sequence ID" value="CAJ1399009.1"/>
    <property type="molecule type" value="Genomic_DNA"/>
</dbReference>
<keyword evidence="8" id="KW-1185">Reference proteome</keyword>
<dbReference type="PANTHER" id="PTHR10877">
    <property type="entry name" value="POLYCYSTIN FAMILY MEMBER"/>
    <property type="match status" value="1"/>
</dbReference>
<dbReference type="InterPro" id="IPR002048">
    <property type="entry name" value="EF_hand_dom"/>
</dbReference>
<feature type="transmembrane region" description="Helical" evidence="5">
    <location>
        <begin position="553"/>
        <end position="579"/>
    </location>
</feature>